<dbReference type="PANTHER" id="PTHR24221:SF654">
    <property type="entry name" value="ATP-BINDING CASSETTE SUB-FAMILY B MEMBER 6"/>
    <property type="match status" value="1"/>
</dbReference>
<dbReference type="SUPFAM" id="SSF52540">
    <property type="entry name" value="P-loop containing nucleoside triphosphate hydrolases"/>
    <property type="match status" value="1"/>
</dbReference>
<dbReference type="GO" id="GO:0140359">
    <property type="term" value="F:ABC-type transporter activity"/>
    <property type="evidence" value="ECO:0007669"/>
    <property type="project" value="InterPro"/>
</dbReference>
<organism evidence="11">
    <name type="scientific">Mucochytrium quahogii</name>
    <dbReference type="NCBI Taxonomy" id="96639"/>
    <lineage>
        <taxon>Eukaryota</taxon>
        <taxon>Sar</taxon>
        <taxon>Stramenopiles</taxon>
        <taxon>Bigyra</taxon>
        <taxon>Labyrinthulomycetes</taxon>
        <taxon>Thraustochytrida</taxon>
        <taxon>Thraustochytriidae</taxon>
        <taxon>Mucochytrium</taxon>
    </lineage>
</organism>
<accession>A0A7S2RLH8</accession>
<dbReference type="Pfam" id="PF00005">
    <property type="entry name" value="ABC_tran"/>
    <property type="match status" value="1"/>
</dbReference>
<dbReference type="PANTHER" id="PTHR24221">
    <property type="entry name" value="ATP-BINDING CASSETTE SUB-FAMILY B"/>
    <property type="match status" value="1"/>
</dbReference>
<keyword evidence="4" id="KW-0067">ATP-binding</keyword>
<evidence type="ECO:0000256" key="8">
    <source>
        <dbReference type="SAM" id="Phobius"/>
    </source>
</evidence>
<evidence type="ECO:0000256" key="1">
    <source>
        <dbReference type="ARBA" id="ARBA00004141"/>
    </source>
</evidence>
<dbReference type="AlphaFoldDB" id="A0A7S2RLH8"/>
<feature type="transmembrane region" description="Helical" evidence="8">
    <location>
        <begin position="212"/>
        <end position="230"/>
    </location>
</feature>
<feature type="transmembrane region" description="Helical" evidence="8">
    <location>
        <begin position="65"/>
        <end position="87"/>
    </location>
</feature>
<feature type="domain" description="ABC transporter" evidence="9">
    <location>
        <begin position="531"/>
        <end position="767"/>
    </location>
</feature>
<dbReference type="InterPro" id="IPR003593">
    <property type="entry name" value="AAA+_ATPase"/>
</dbReference>
<feature type="transmembrane region" description="Helical" evidence="8">
    <location>
        <begin position="134"/>
        <end position="153"/>
    </location>
</feature>
<dbReference type="GO" id="GO:0016887">
    <property type="term" value="F:ATP hydrolysis activity"/>
    <property type="evidence" value="ECO:0007669"/>
    <property type="project" value="InterPro"/>
</dbReference>
<gene>
    <name evidence="11" type="ORF">QSP1433_LOCUS4764</name>
</gene>
<protein>
    <submittedName>
        <fullName evidence="11">Uncharacterized protein</fullName>
    </submittedName>
</protein>
<evidence type="ECO:0000313" key="11">
    <source>
        <dbReference type="EMBL" id="CAD9674615.1"/>
    </source>
</evidence>
<dbReference type="GO" id="GO:0005524">
    <property type="term" value="F:ATP binding"/>
    <property type="evidence" value="ECO:0007669"/>
    <property type="project" value="UniProtKB-KW"/>
</dbReference>
<dbReference type="PROSITE" id="PS50893">
    <property type="entry name" value="ABC_TRANSPORTER_2"/>
    <property type="match status" value="1"/>
</dbReference>
<evidence type="ECO:0000256" key="3">
    <source>
        <dbReference type="ARBA" id="ARBA00022741"/>
    </source>
</evidence>
<keyword evidence="5 8" id="KW-1133">Transmembrane helix</keyword>
<keyword evidence="3" id="KW-0547">Nucleotide-binding</keyword>
<dbReference type="InterPro" id="IPR003439">
    <property type="entry name" value="ABC_transporter-like_ATP-bd"/>
</dbReference>
<dbReference type="InterPro" id="IPR027417">
    <property type="entry name" value="P-loop_NTPase"/>
</dbReference>
<name>A0A7S2RLH8_9STRA</name>
<dbReference type="SUPFAM" id="SSF90123">
    <property type="entry name" value="ABC transporter transmembrane region"/>
    <property type="match status" value="1"/>
</dbReference>
<feature type="transmembrane region" description="Helical" evidence="8">
    <location>
        <begin position="159"/>
        <end position="175"/>
    </location>
</feature>
<dbReference type="SMART" id="SM00382">
    <property type="entry name" value="AAA"/>
    <property type="match status" value="1"/>
</dbReference>
<dbReference type="InterPro" id="IPR036640">
    <property type="entry name" value="ABC1_TM_sf"/>
</dbReference>
<evidence type="ECO:0000259" key="9">
    <source>
        <dbReference type="PROSITE" id="PS50893"/>
    </source>
</evidence>
<evidence type="ECO:0000256" key="6">
    <source>
        <dbReference type="ARBA" id="ARBA00023136"/>
    </source>
</evidence>
<evidence type="ECO:0000256" key="5">
    <source>
        <dbReference type="ARBA" id="ARBA00022989"/>
    </source>
</evidence>
<feature type="transmembrane region" description="Helical" evidence="8">
    <location>
        <begin position="435"/>
        <end position="459"/>
    </location>
</feature>
<feature type="transmembrane region" description="Helical" evidence="8">
    <location>
        <begin position="250"/>
        <end position="279"/>
    </location>
</feature>
<comment type="subcellular location">
    <subcellularLocation>
        <location evidence="1">Membrane</location>
        <topology evidence="1">Multi-pass membrane protein</topology>
    </subcellularLocation>
</comment>
<evidence type="ECO:0000256" key="7">
    <source>
        <dbReference type="ARBA" id="ARBA00024363"/>
    </source>
</evidence>
<evidence type="ECO:0000256" key="4">
    <source>
        <dbReference type="ARBA" id="ARBA00022840"/>
    </source>
</evidence>
<dbReference type="Pfam" id="PF00664">
    <property type="entry name" value="ABC_membrane"/>
    <property type="match status" value="1"/>
</dbReference>
<dbReference type="InterPro" id="IPR011527">
    <property type="entry name" value="ABC1_TM_dom"/>
</dbReference>
<dbReference type="Gene3D" id="1.20.1560.10">
    <property type="entry name" value="ABC transporter type 1, transmembrane domain"/>
    <property type="match status" value="1"/>
</dbReference>
<dbReference type="PROSITE" id="PS50929">
    <property type="entry name" value="ABC_TM1F"/>
    <property type="match status" value="1"/>
</dbReference>
<keyword evidence="6 8" id="KW-0472">Membrane</keyword>
<dbReference type="InterPro" id="IPR039421">
    <property type="entry name" value="Type_1_exporter"/>
</dbReference>
<feature type="transmembrane region" description="Helical" evidence="8">
    <location>
        <begin position="355"/>
        <end position="372"/>
    </location>
</feature>
<proteinExistence type="inferred from homology"/>
<reference evidence="11" key="1">
    <citation type="submission" date="2021-01" db="EMBL/GenBank/DDBJ databases">
        <authorList>
            <person name="Corre E."/>
            <person name="Pelletier E."/>
            <person name="Niang G."/>
            <person name="Scheremetjew M."/>
            <person name="Finn R."/>
            <person name="Kale V."/>
            <person name="Holt S."/>
            <person name="Cochrane G."/>
            <person name="Meng A."/>
            <person name="Brown T."/>
            <person name="Cohen L."/>
        </authorList>
    </citation>
    <scope>NUCLEOTIDE SEQUENCE</scope>
    <source>
        <strain evidence="11">NY070348D</strain>
    </source>
</reference>
<evidence type="ECO:0000256" key="2">
    <source>
        <dbReference type="ARBA" id="ARBA00022692"/>
    </source>
</evidence>
<comment type="similarity">
    <text evidence="7">Belongs to the ABC transporter superfamily. ABCB family. Heavy Metal importer (TC 3.A.1.210) subfamily.</text>
</comment>
<dbReference type="Gene3D" id="3.40.50.300">
    <property type="entry name" value="P-loop containing nucleotide triphosphate hydrolases"/>
    <property type="match status" value="1"/>
</dbReference>
<dbReference type="EMBL" id="HBHK01007751">
    <property type="protein sequence ID" value="CAD9674615.1"/>
    <property type="molecule type" value="Transcribed_RNA"/>
</dbReference>
<sequence>MAKPQDVFASRFRKRPSLWDNELELCEVLEIHKMEDGCPTSVDVTPSTRANDSLKCFLQALNSLVYMYAFYLVMAFVLVLECVRFFQSLDGWTFTIYRWKVAACVCTQLSGIYPAFLVVWGFAAAYDRHILTHIALDVLVWVVTSVLSTVSIIFVDSDYISALLISILVLRLVSYEHSYTMVKIYLAGGELGTLKLHKTFFKAYRPFAQQRFSFIALVLLSIWIAVANNLKSFFSGRILDAVINKKSTSTFVLLIALFAFAVGSVPAAYFIQAVLLGSIGGNATSKMQRQMLNAVAFGDSSFAEDHPPGKLANTFSGSLKQLYLLWDQTLVTRIMIPGFNIVAVLIFVGTVNVPYMLFCIGVLPLVVALKVIQIQSMKSAKEMTKSFGFVQGRFENVVEIQNAVKASPKVTPILDHVFNQPVANVAKCMQTARTWAGAMGLLYTGIGAFLIILTTWLFYSGLRQGRYTEGQVIQVVGYIGDFGNLVGTFGRGVQYVAGGTGDIEDVFEIIENTKMENREKGARLIGGSKSIIVKHVQKRCPNMDHFILDINHLHIRAGTMCSVLGTSGAGKSTLLHCLARFTGYDRGEIYLDGQEISETSLNSYRDQVAVVFQDTMVLDDTIAENISFGRNLPQHIIEKAAQDAEIHEFIETLPLGYHSIIGNNSNTNLSGGQLQRIAGLARAFAGEPKILLLDEATSSLDSVSEHSIFETIKKMKGCTTIVSVTHRQTTAIDSDLVIYLDKGRIVKSGTYNQVFGEESQNDSWIQQQKA</sequence>
<feature type="transmembrane region" description="Helical" evidence="8">
    <location>
        <begin position="99"/>
        <end position="122"/>
    </location>
</feature>
<evidence type="ECO:0000259" key="10">
    <source>
        <dbReference type="PROSITE" id="PS50929"/>
    </source>
</evidence>
<feature type="domain" description="ABC transmembrane type-1" evidence="10">
    <location>
        <begin position="215"/>
        <end position="498"/>
    </location>
</feature>
<keyword evidence="2 8" id="KW-0812">Transmembrane</keyword>
<dbReference type="GO" id="GO:0034040">
    <property type="term" value="F:ATPase-coupled lipid transmembrane transporter activity"/>
    <property type="evidence" value="ECO:0007669"/>
    <property type="project" value="TreeGrafter"/>
</dbReference>
<dbReference type="GO" id="GO:0016020">
    <property type="term" value="C:membrane"/>
    <property type="evidence" value="ECO:0007669"/>
    <property type="project" value="UniProtKB-SubCell"/>
</dbReference>